<dbReference type="EnsemblMetazoa" id="AFAF008832-RA">
    <property type="protein sequence ID" value="AFAF008832-PA"/>
    <property type="gene ID" value="AFAF008832"/>
</dbReference>
<reference evidence="1" key="2">
    <citation type="submission" date="2020-05" db="UniProtKB">
        <authorList>
            <consortium name="EnsemblMetazoa"/>
        </authorList>
    </citation>
    <scope>IDENTIFICATION</scope>
    <source>
        <strain evidence="1">FAR1</strain>
    </source>
</reference>
<sequence>MPSTCWRVSCVSSPWPPPTPIRPPPPALAVDPVPELALPPLFRSSRLFGPSIVTLAPLMLTLTTLPPPLVEPVPSRHSEHALVVASAEDIDSRPVSLSISTRTAWHIRHEAGAVLGLFHGIVMLGAGVDTASNAAAAASATAATVVGGIGVL</sequence>
<accession>A0A182QF02</accession>
<reference evidence="2" key="1">
    <citation type="submission" date="2014-01" db="EMBL/GenBank/DDBJ databases">
        <title>The Genome Sequence of Anopheles farauti FAR1 (V2).</title>
        <authorList>
            <consortium name="The Broad Institute Genomics Platform"/>
            <person name="Neafsey D.E."/>
            <person name="Besansky N."/>
            <person name="Howell P."/>
            <person name="Walton C."/>
            <person name="Young S.K."/>
            <person name="Zeng Q."/>
            <person name="Gargeya S."/>
            <person name="Fitzgerald M."/>
            <person name="Haas B."/>
            <person name="Abouelleil A."/>
            <person name="Allen A.W."/>
            <person name="Alvarado L."/>
            <person name="Arachchi H.M."/>
            <person name="Berlin A.M."/>
            <person name="Chapman S.B."/>
            <person name="Gainer-Dewar J."/>
            <person name="Goldberg J."/>
            <person name="Griggs A."/>
            <person name="Gujja S."/>
            <person name="Hansen M."/>
            <person name="Howarth C."/>
            <person name="Imamovic A."/>
            <person name="Ireland A."/>
            <person name="Larimer J."/>
            <person name="McCowan C."/>
            <person name="Murphy C."/>
            <person name="Pearson M."/>
            <person name="Poon T.W."/>
            <person name="Priest M."/>
            <person name="Roberts A."/>
            <person name="Saif S."/>
            <person name="Shea T."/>
            <person name="Sisk P."/>
            <person name="Sykes S."/>
            <person name="Wortman J."/>
            <person name="Nusbaum C."/>
            <person name="Birren B."/>
        </authorList>
    </citation>
    <scope>NUCLEOTIDE SEQUENCE [LARGE SCALE GENOMIC DNA]</scope>
    <source>
        <strain evidence="2">FAR1</strain>
    </source>
</reference>
<dbReference type="EMBL" id="AXCN02000863">
    <property type="status" value="NOT_ANNOTATED_CDS"/>
    <property type="molecule type" value="Genomic_DNA"/>
</dbReference>
<protein>
    <submittedName>
        <fullName evidence="1">Uncharacterized protein</fullName>
    </submittedName>
</protein>
<keyword evidence="2" id="KW-1185">Reference proteome</keyword>
<evidence type="ECO:0000313" key="2">
    <source>
        <dbReference type="Proteomes" id="UP000075886"/>
    </source>
</evidence>
<evidence type="ECO:0000313" key="1">
    <source>
        <dbReference type="EnsemblMetazoa" id="AFAF008832-PA"/>
    </source>
</evidence>
<name>A0A182QF02_9DIPT</name>
<dbReference type="Proteomes" id="UP000075886">
    <property type="component" value="Unassembled WGS sequence"/>
</dbReference>
<proteinExistence type="predicted"/>
<dbReference type="VEuPathDB" id="VectorBase:AFAF008832"/>
<organism evidence="1 2">
    <name type="scientific">Anopheles farauti</name>
    <dbReference type="NCBI Taxonomy" id="69004"/>
    <lineage>
        <taxon>Eukaryota</taxon>
        <taxon>Metazoa</taxon>
        <taxon>Ecdysozoa</taxon>
        <taxon>Arthropoda</taxon>
        <taxon>Hexapoda</taxon>
        <taxon>Insecta</taxon>
        <taxon>Pterygota</taxon>
        <taxon>Neoptera</taxon>
        <taxon>Endopterygota</taxon>
        <taxon>Diptera</taxon>
        <taxon>Nematocera</taxon>
        <taxon>Culicoidea</taxon>
        <taxon>Culicidae</taxon>
        <taxon>Anophelinae</taxon>
        <taxon>Anopheles</taxon>
    </lineage>
</organism>
<dbReference type="AlphaFoldDB" id="A0A182QF02"/>